<keyword evidence="3 6" id="KW-0812">Transmembrane</keyword>
<feature type="transmembrane region" description="Helical" evidence="6">
    <location>
        <begin position="423"/>
        <end position="443"/>
    </location>
</feature>
<dbReference type="Proteomes" id="UP000590442">
    <property type="component" value="Unassembled WGS sequence"/>
</dbReference>
<organism evidence="9 10">
    <name type="scientific">Saonia flava</name>
    <dbReference type="NCBI Taxonomy" id="523696"/>
    <lineage>
        <taxon>Bacteria</taxon>
        <taxon>Pseudomonadati</taxon>
        <taxon>Bacteroidota</taxon>
        <taxon>Flavobacteriia</taxon>
        <taxon>Flavobacteriales</taxon>
        <taxon>Flavobacteriaceae</taxon>
        <taxon>Saonia</taxon>
    </lineage>
</organism>
<dbReference type="RefSeq" id="WP_167960839.1">
    <property type="nucleotide sequence ID" value="NZ_JAATJJ010000001.1"/>
</dbReference>
<evidence type="ECO:0000256" key="6">
    <source>
        <dbReference type="SAM" id="Phobius"/>
    </source>
</evidence>
<evidence type="ECO:0000256" key="2">
    <source>
        <dbReference type="ARBA" id="ARBA00022475"/>
    </source>
</evidence>
<feature type="transmembrane region" description="Helical" evidence="6">
    <location>
        <begin position="285"/>
        <end position="308"/>
    </location>
</feature>
<dbReference type="InterPro" id="IPR050250">
    <property type="entry name" value="Macrolide_Exporter_MacB"/>
</dbReference>
<evidence type="ECO:0000313" key="9">
    <source>
        <dbReference type="EMBL" id="NJB70224.1"/>
    </source>
</evidence>
<feature type="domain" description="ABC3 transporter permease C-terminal" evidence="7">
    <location>
        <begin position="670"/>
        <end position="781"/>
    </location>
</feature>
<dbReference type="InterPro" id="IPR025857">
    <property type="entry name" value="MacB_PCD"/>
</dbReference>
<feature type="transmembrane region" description="Helical" evidence="6">
    <location>
        <begin position="666"/>
        <end position="690"/>
    </location>
</feature>
<dbReference type="Pfam" id="PF02687">
    <property type="entry name" value="FtsX"/>
    <property type="match status" value="2"/>
</dbReference>
<proteinExistence type="predicted"/>
<dbReference type="Pfam" id="PF12704">
    <property type="entry name" value="MacB_PCD"/>
    <property type="match status" value="1"/>
</dbReference>
<feature type="transmembrane region" description="Helical" evidence="6">
    <location>
        <begin position="718"/>
        <end position="737"/>
    </location>
</feature>
<feature type="domain" description="ABC3 transporter permease C-terminal" evidence="7">
    <location>
        <begin position="290"/>
        <end position="403"/>
    </location>
</feature>
<dbReference type="PANTHER" id="PTHR30572">
    <property type="entry name" value="MEMBRANE COMPONENT OF TRANSPORTER-RELATED"/>
    <property type="match status" value="1"/>
</dbReference>
<accession>A0A846QYL8</accession>
<keyword evidence="2" id="KW-1003">Cell membrane</keyword>
<gene>
    <name evidence="9" type="ORF">GGR42_000686</name>
</gene>
<feature type="transmembrane region" description="Helical" evidence="6">
    <location>
        <begin position="752"/>
        <end position="772"/>
    </location>
</feature>
<evidence type="ECO:0000259" key="7">
    <source>
        <dbReference type="Pfam" id="PF02687"/>
    </source>
</evidence>
<feature type="transmembrane region" description="Helical" evidence="6">
    <location>
        <begin position="20"/>
        <end position="42"/>
    </location>
</feature>
<sequence length="789" mass="88792">MIKNYLKIAWRNLFKNKGYFLINVLGLSLALTVSFLLLLWVYDEYSMDKFHANNDQLFRVKRTIPLEEGVFEVYESAPYQLLKTAKEQIPEIEQYITIGRSFEDNLEVDNTDYRATGTFANSGLFASFSFPVLIGDITQLDKKPEAIAISQNLAKRFWGENWMQQAIGSTVTIHDNGDFMVEAVYENLPRHSSIQNDFYFSFDKYLKDNQWMLEWGNNGMQGAFLLQKKANVQEVSAKLNTLFQNNIEGEVKEGCFLQKFSDDYLYGEFNEKAQVSGGRIEYVQIFTWAAIFLLIISCINFVNLSTAYATKRAGEIGVRKVIGARKNTLISQFMTETTLITFISFVIAYMLTFMLLPSINVFAGKNLAIGATDLGIWISILLVFIITTLLSGIYPAIVISSFKPISALKGMGKEKKNTISFRKGLVVLQFGLSILLIVVAIVVKQQVNFINQKDLGLEKDHIVSIHQDQKLTDKYEVLHNELIASNGITDVTLVGPSPLDMGASTSGVSWAGKREDQEHIEFSMLWTAHNFPDVFEISLSDGSYYKEGTVDTLNIVLNQKAVEIMNIQDPVGKTIEVWGSQRQIIGVLKDFHNRSLYEAIQPSIFFLDPKDAGAMFVKLKANETKNGLTSLESIFTKVLPDVPLHYSFVDEEYATKYKSETLTGSLTYYFALISIFISCMGLFGLAAFMAKERIKEIGIRKVLGASVGNITALLSKDFLKLVVIAFLIASPLAYFLTTNWLEDFAYKIEVQWWVFAMAGGFALIITLITVGFQSIKSAIVNPVKSLQTE</sequence>
<dbReference type="GO" id="GO:0022857">
    <property type="term" value="F:transmembrane transporter activity"/>
    <property type="evidence" value="ECO:0007669"/>
    <property type="project" value="TreeGrafter"/>
</dbReference>
<dbReference type="GO" id="GO:0005886">
    <property type="term" value="C:plasma membrane"/>
    <property type="evidence" value="ECO:0007669"/>
    <property type="project" value="UniProtKB-SubCell"/>
</dbReference>
<evidence type="ECO:0000259" key="8">
    <source>
        <dbReference type="Pfam" id="PF12704"/>
    </source>
</evidence>
<keyword evidence="5 6" id="KW-0472">Membrane</keyword>
<keyword evidence="4 6" id="KW-1133">Transmembrane helix</keyword>
<protein>
    <submittedName>
        <fullName evidence="9">ABC-type antimicrobial peptide transport system permease subunit</fullName>
    </submittedName>
</protein>
<dbReference type="InterPro" id="IPR003838">
    <property type="entry name" value="ABC3_permease_C"/>
</dbReference>
<dbReference type="AlphaFoldDB" id="A0A846QYL8"/>
<reference evidence="9 10" key="1">
    <citation type="submission" date="2020-03" db="EMBL/GenBank/DDBJ databases">
        <title>Genomic Encyclopedia of Type Strains, Phase IV (KMG-IV): sequencing the most valuable type-strain genomes for metagenomic binning, comparative biology and taxonomic classification.</title>
        <authorList>
            <person name="Goeker M."/>
        </authorList>
    </citation>
    <scope>NUCLEOTIDE SEQUENCE [LARGE SCALE GENOMIC DNA]</scope>
    <source>
        <strain evidence="9 10">DSM 29762</strain>
    </source>
</reference>
<keyword evidence="10" id="KW-1185">Reference proteome</keyword>
<evidence type="ECO:0000256" key="4">
    <source>
        <dbReference type="ARBA" id="ARBA00022989"/>
    </source>
</evidence>
<dbReference type="EMBL" id="JAATJJ010000001">
    <property type="protein sequence ID" value="NJB70224.1"/>
    <property type="molecule type" value="Genomic_DNA"/>
</dbReference>
<name>A0A846QYL8_9FLAO</name>
<dbReference type="PANTHER" id="PTHR30572:SF18">
    <property type="entry name" value="ABC-TYPE MACROLIDE FAMILY EXPORT SYSTEM PERMEASE COMPONENT 2"/>
    <property type="match status" value="1"/>
</dbReference>
<feature type="transmembrane region" description="Helical" evidence="6">
    <location>
        <begin position="329"/>
        <end position="356"/>
    </location>
</feature>
<evidence type="ECO:0000256" key="1">
    <source>
        <dbReference type="ARBA" id="ARBA00004651"/>
    </source>
</evidence>
<evidence type="ECO:0000313" key="10">
    <source>
        <dbReference type="Proteomes" id="UP000590442"/>
    </source>
</evidence>
<evidence type="ECO:0000256" key="5">
    <source>
        <dbReference type="ARBA" id="ARBA00023136"/>
    </source>
</evidence>
<feature type="transmembrane region" description="Helical" evidence="6">
    <location>
        <begin position="376"/>
        <end position="402"/>
    </location>
</feature>
<evidence type="ECO:0000256" key="3">
    <source>
        <dbReference type="ARBA" id="ARBA00022692"/>
    </source>
</evidence>
<comment type="subcellular location">
    <subcellularLocation>
        <location evidence="1">Cell membrane</location>
        <topology evidence="1">Multi-pass membrane protein</topology>
    </subcellularLocation>
</comment>
<feature type="domain" description="MacB-like periplasmic core" evidence="8">
    <location>
        <begin position="21"/>
        <end position="241"/>
    </location>
</feature>
<comment type="caution">
    <text evidence="9">The sequence shown here is derived from an EMBL/GenBank/DDBJ whole genome shotgun (WGS) entry which is preliminary data.</text>
</comment>